<dbReference type="FunFam" id="3.80.10.10:FF:000165">
    <property type="entry name" value="Centrosomal protein of 97 kDa"/>
    <property type="match status" value="1"/>
</dbReference>
<name>A0A836KJI2_9TRYP</name>
<keyword evidence="6" id="KW-0970">Cilium biogenesis/degradation</keyword>
<keyword evidence="9" id="KW-0969">Cilium</keyword>
<dbReference type="PANTHER" id="PTHR45973:SF12">
    <property type="entry name" value="DYNEIN REGULATORY COMPLEX SUBUNIT 3"/>
    <property type="match status" value="1"/>
</dbReference>
<evidence type="ECO:0000256" key="12">
    <source>
        <dbReference type="ARBA" id="ARBA00038378"/>
    </source>
</evidence>
<dbReference type="Pfam" id="PF14580">
    <property type="entry name" value="LRR_9"/>
    <property type="match status" value="1"/>
</dbReference>
<keyword evidence="7" id="KW-0282">Flagellum</keyword>
<dbReference type="Gene3D" id="3.80.10.10">
    <property type="entry name" value="Ribonuclease Inhibitor"/>
    <property type="match status" value="2"/>
</dbReference>
<keyword evidence="18" id="KW-1185">Reference proteome</keyword>
<evidence type="ECO:0000256" key="10">
    <source>
        <dbReference type="ARBA" id="ARBA00023212"/>
    </source>
</evidence>
<dbReference type="AlphaFoldDB" id="A0A836KJI2"/>
<organism evidence="17 18">
    <name type="scientific">Leishmania orientalis</name>
    <dbReference type="NCBI Taxonomy" id="2249476"/>
    <lineage>
        <taxon>Eukaryota</taxon>
        <taxon>Discoba</taxon>
        <taxon>Euglenozoa</taxon>
        <taxon>Kinetoplastea</taxon>
        <taxon>Metakinetoplastina</taxon>
        <taxon>Trypanosomatida</taxon>
        <taxon>Trypanosomatidae</taxon>
        <taxon>Leishmaniinae</taxon>
        <taxon>Leishmania</taxon>
    </lineage>
</organism>
<comment type="subcellular location">
    <subcellularLocation>
        <location evidence="2">Cytoplasm</location>
        <location evidence="2">Cytoskeleton</location>
        <location evidence="2">Flagellum axoneme</location>
    </subcellularLocation>
    <subcellularLocation>
        <location evidence="1">Cytoplasm</location>
        <location evidence="1">Cytoskeleton</location>
        <location evidence="1">Microtubule organizing center</location>
        <location evidence="1">Centrosome</location>
    </subcellularLocation>
</comment>
<evidence type="ECO:0000256" key="9">
    <source>
        <dbReference type="ARBA" id="ARBA00023069"/>
    </source>
</evidence>
<keyword evidence="10" id="KW-0206">Cytoskeleton</keyword>
<keyword evidence="8" id="KW-0175">Coiled coil</keyword>
<evidence type="ECO:0000256" key="15">
    <source>
        <dbReference type="ARBA" id="ARBA00068862"/>
    </source>
</evidence>
<keyword evidence="11" id="KW-0966">Cell projection</keyword>
<dbReference type="SMART" id="SM00369">
    <property type="entry name" value="LRR_TYP"/>
    <property type="match status" value="4"/>
</dbReference>
<dbReference type="SMART" id="SM00365">
    <property type="entry name" value="LRR_SD22"/>
    <property type="match status" value="4"/>
</dbReference>
<evidence type="ECO:0000256" key="3">
    <source>
        <dbReference type="ARBA" id="ARBA00022490"/>
    </source>
</evidence>
<sequence length="555" mass="63731">MPTGFKVYPLTAPHKEVVINEALIRSGISFKPSFTTEDDRVRVVGNQEKALCQEKVQREAACIPLEDVQTLFLSFRGIERLENLSSLRSLTKLHLDNNRIRRIENLESLTNLEWLDLSYNSIEVIEGLHTLRNLNCLSLYANKITSLDGLACLPRLNTLSLGRNPLENMDESVHYLHHLPCLQVLTLKECPLAVLPNYRSRVLAFVRGLRFLDGHLVKKGEAAKAREAFRENLLAVDEEDEAHAAAAKARADQEAVASSYRRYNCPNDVTLFDELLHLDPEGRNMEAILRSEVVFPVAKEPLDRYQTEFIEQVKQLTAAMKDICERRDADDAAYQEAVSHILRQSAAASRASMQHFETLVKRQIVKGVAQQPLGAVKRLSSPVSRSLHAALVNLRHDLLEQEAHQYDVLEVLHNNTIAKWKADAVEVVLQSYFEVLLRLEADFQVTVRHIFDAVFEQQHKGDSSERTFLFAGQDEAMLAFLENKEEYQRTVSEWYEMRRKRLEELEMHHLKAEETLLTTRTTSIVATEQERHRRRVHEVCQYVKEMSDMIDRCVN</sequence>
<evidence type="ECO:0000256" key="6">
    <source>
        <dbReference type="ARBA" id="ARBA00022794"/>
    </source>
</evidence>
<evidence type="ECO:0000256" key="4">
    <source>
        <dbReference type="ARBA" id="ARBA00022614"/>
    </source>
</evidence>
<evidence type="ECO:0000313" key="18">
    <source>
        <dbReference type="Proteomes" id="UP000674143"/>
    </source>
</evidence>
<comment type="function">
    <text evidence="14">Acts as a key negative regulator of ciliogenesis in collaboration with CCP110 by capping the mother centriole thereby preventing cilia formation. Required for recruitment of CCP110 to the centrosome.</text>
</comment>
<dbReference type="GO" id="GO:0005813">
    <property type="term" value="C:centrosome"/>
    <property type="evidence" value="ECO:0007669"/>
    <property type="project" value="UniProtKB-SubCell"/>
</dbReference>
<dbReference type="SMR" id="A0A836KJI2"/>
<evidence type="ECO:0000256" key="16">
    <source>
        <dbReference type="ARBA" id="ARBA00076677"/>
    </source>
</evidence>
<dbReference type="GO" id="GO:0005929">
    <property type="term" value="C:cilium"/>
    <property type="evidence" value="ECO:0007669"/>
    <property type="project" value="TreeGrafter"/>
</dbReference>
<keyword evidence="5" id="KW-0677">Repeat</keyword>
<dbReference type="InterPro" id="IPR032675">
    <property type="entry name" value="LRR_dom_sf"/>
</dbReference>
<dbReference type="SUPFAM" id="SSF52075">
    <property type="entry name" value="Outer arm dynein light chain 1"/>
    <property type="match status" value="1"/>
</dbReference>
<dbReference type="Proteomes" id="UP000674143">
    <property type="component" value="Unassembled WGS sequence"/>
</dbReference>
<comment type="similarity">
    <text evidence="12">Belongs to the DRC3 family.</text>
</comment>
<reference evidence="18" key="2">
    <citation type="journal article" date="2021" name="Sci. Data">
        <title>Chromosome-scale genome sequencing, assembly and annotation of six genomes from subfamily Leishmaniinae.</title>
        <authorList>
            <person name="Almutairi H."/>
            <person name="Urbaniak M.D."/>
            <person name="Bates M.D."/>
            <person name="Jariyapan N."/>
            <person name="Kwakye-Nuako G."/>
            <person name="Thomaz Soccol V."/>
            <person name="Al-Salem W.S."/>
            <person name="Dillon R.J."/>
            <person name="Bates P.A."/>
            <person name="Gatherer D."/>
        </authorList>
    </citation>
    <scope>NUCLEOTIDE SEQUENCE [LARGE SCALE GENOMIC DNA]</scope>
</reference>
<evidence type="ECO:0000313" key="17">
    <source>
        <dbReference type="EMBL" id="KAG5472970.1"/>
    </source>
</evidence>
<dbReference type="InterPro" id="IPR050576">
    <property type="entry name" value="Cilia_flagella_integrity"/>
</dbReference>
<reference evidence="18" key="1">
    <citation type="journal article" date="2021" name="Microbiol. Resour. Announc.">
        <title>LGAAP: Leishmaniinae Genome Assembly and Annotation Pipeline.</title>
        <authorList>
            <person name="Almutairi H."/>
            <person name="Urbaniak M.D."/>
            <person name="Bates M.D."/>
            <person name="Jariyapan N."/>
            <person name="Kwakye-Nuako G."/>
            <person name="Thomaz-Soccol V."/>
            <person name="Al-Salem W.S."/>
            <person name="Dillon R.J."/>
            <person name="Bates P.A."/>
            <person name="Gatherer D."/>
        </authorList>
    </citation>
    <scope>NUCLEOTIDE SEQUENCE [LARGE SCALE GENOMIC DNA]</scope>
</reference>
<dbReference type="PANTHER" id="PTHR45973">
    <property type="entry name" value="PROTEIN PHOSPHATASE 1 REGULATORY SUBUNIT SDS22-RELATED"/>
    <property type="match status" value="1"/>
</dbReference>
<evidence type="ECO:0000256" key="2">
    <source>
        <dbReference type="ARBA" id="ARBA00004611"/>
    </source>
</evidence>
<dbReference type="RefSeq" id="XP_067061366.1">
    <property type="nucleotide sequence ID" value="XM_067204329.1"/>
</dbReference>
<evidence type="ECO:0000256" key="5">
    <source>
        <dbReference type="ARBA" id="ARBA00022737"/>
    </source>
</evidence>
<dbReference type="GO" id="GO:0030030">
    <property type="term" value="P:cell projection organization"/>
    <property type="evidence" value="ECO:0007669"/>
    <property type="project" value="UniProtKB-KW"/>
</dbReference>
<dbReference type="GeneID" id="92358263"/>
<dbReference type="InterPro" id="IPR003591">
    <property type="entry name" value="Leu-rich_rpt_typical-subtyp"/>
</dbReference>
<accession>A0A836KJI2</accession>
<evidence type="ECO:0000256" key="8">
    <source>
        <dbReference type="ARBA" id="ARBA00023054"/>
    </source>
</evidence>
<evidence type="ECO:0000256" key="7">
    <source>
        <dbReference type="ARBA" id="ARBA00022846"/>
    </source>
</evidence>
<evidence type="ECO:0000256" key="14">
    <source>
        <dbReference type="ARBA" id="ARBA00058656"/>
    </source>
</evidence>
<dbReference type="EMBL" id="JAFHLR010000030">
    <property type="protein sequence ID" value="KAG5472970.1"/>
    <property type="molecule type" value="Genomic_DNA"/>
</dbReference>
<dbReference type="PROSITE" id="PS51450">
    <property type="entry name" value="LRR"/>
    <property type="match status" value="3"/>
</dbReference>
<keyword evidence="4" id="KW-0433">Leucine-rich repeat</keyword>
<gene>
    <name evidence="17" type="ORF">LSCM4_02296</name>
</gene>
<evidence type="ECO:0000256" key="11">
    <source>
        <dbReference type="ARBA" id="ARBA00023273"/>
    </source>
</evidence>
<evidence type="ECO:0000256" key="13">
    <source>
        <dbReference type="ARBA" id="ARBA00040950"/>
    </source>
</evidence>
<dbReference type="KEGG" id="loi:92358263"/>
<dbReference type="InterPro" id="IPR001611">
    <property type="entry name" value="Leu-rich_rpt"/>
</dbReference>
<proteinExistence type="inferred from homology"/>
<comment type="caution">
    <text evidence="17">The sequence shown here is derived from an EMBL/GenBank/DDBJ whole genome shotgun (WGS) entry which is preliminary data.</text>
</comment>
<protein>
    <recommendedName>
        <fullName evidence="15">Centrosomal protein of 97 kDa</fullName>
    </recommendedName>
    <alternativeName>
        <fullName evidence="13">Dynein regulatory complex subunit 3</fullName>
    </alternativeName>
    <alternativeName>
        <fullName evidence="16">Leucine-rich repeat and IQ domain-containing protein 2</fullName>
    </alternativeName>
</protein>
<keyword evidence="3" id="KW-0963">Cytoplasm</keyword>
<evidence type="ECO:0000256" key="1">
    <source>
        <dbReference type="ARBA" id="ARBA00004300"/>
    </source>
</evidence>